<gene>
    <name evidence="3" type="ORF">ABVK25_007911</name>
</gene>
<evidence type="ECO:0000313" key="3">
    <source>
        <dbReference type="EMBL" id="KAL2051755.1"/>
    </source>
</evidence>
<dbReference type="Proteomes" id="UP001590951">
    <property type="component" value="Unassembled WGS sequence"/>
</dbReference>
<reference evidence="3 4" key="1">
    <citation type="submission" date="2024-09" db="EMBL/GenBank/DDBJ databases">
        <title>Rethinking Asexuality: The Enigmatic Case of Functional Sexual Genes in Lepraria (Stereocaulaceae).</title>
        <authorList>
            <person name="Doellman M."/>
            <person name="Sun Y."/>
            <person name="Barcenas-Pena A."/>
            <person name="Lumbsch H.T."/>
            <person name="Grewe F."/>
        </authorList>
    </citation>
    <scope>NUCLEOTIDE SEQUENCE [LARGE SCALE GENOMIC DNA]</scope>
    <source>
        <strain evidence="3 4">Grewe 0041</strain>
    </source>
</reference>
<sequence>MAHLTVNKVSLTEKVLWSKLRAAHPPIKLQSTLINIDTSAFLDLETNNFSNILTTPASKLGHLFYPTILISILLPAYRFILKDYHAFLALGPGGTPSTFAGYLRVTYLRLFTIRDPFQPPSLALPTCPQGSYLSRLPQRSGPRPVTAGIAPHRQLNQKCSPDLHRALRKAFHNLAAGYPSLLRKGNSCFEKHGLALFLSACAQSAPPDTAAHPTPSHLNPTCQDTGEICHLHASDSSMHMTLHPLDAALVIASKWGERHPLAGCSIHGKRLLPSGFVMVYAPREESEITTVMEIVKAGGWWVGGVDLGKAEGL</sequence>
<keyword evidence="1" id="KW-0812">Transmembrane</keyword>
<dbReference type="InterPro" id="IPR040841">
    <property type="entry name" value="Luciferase_dom"/>
</dbReference>
<feature type="transmembrane region" description="Helical" evidence="1">
    <location>
        <begin position="63"/>
        <end position="81"/>
    </location>
</feature>
<protein>
    <recommendedName>
        <fullName evidence="2">Luciferase domain-containing protein</fullName>
    </recommendedName>
</protein>
<keyword evidence="4" id="KW-1185">Reference proteome</keyword>
<dbReference type="InterPro" id="IPR048273">
    <property type="entry name" value="Luciferase"/>
</dbReference>
<accession>A0ABR4B1I2</accession>
<dbReference type="PANTHER" id="PTHR38695:SF1">
    <property type="entry name" value="AMINO ACID PERMEASE_ SLC12A DOMAIN-CONTAINING PROTEIN"/>
    <property type="match status" value="1"/>
</dbReference>
<dbReference type="Pfam" id="PF17648">
    <property type="entry name" value="Luciferase"/>
    <property type="match status" value="1"/>
</dbReference>
<name>A0ABR4B1I2_9LECA</name>
<evidence type="ECO:0000259" key="2">
    <source>
        <dbReference type="Pfam" id="PF17648"/>
    </source>
</evidence>
<keyword evidence="1" id="KW-0472">Membrane</keyword>
<comment type="caution">
    <text evidence="3">The sequence shown here is derived from an EMBL/GenBank/DDBJ whole genome shotgun (WGS) entry which is preliminary data.</text>
</comment>
<evidence type="ECO:0000256" key="1">
    <source>
        <dbReference type="SAM" id="Phobius"/>
    </source>
</evidence>
<dbReference type="EMBL" id="JBHFEH010000032">
    <property type="protein sequence ID" value="KAL2051755.1"/>
    <property type="molecule type" value="Genomic_DNA"/>
</dbReference>
<dbReference type="PANTHER" id="PTHR38695">
    <property type="entry name" value="AMINO ACID PERMEASE_ SLC12A DOMAIN-CONTAINING PROTEIN"/>
    <property type="match status" value="1"/>
</dbReference>
<organism evidence="3 4">
    <name type="scientific">Lepraria finkii</name>
    <dbReference type="NCBI Taxonomy" id="1340010"/>
    <lineage>
        <taxon>Eukaryota</taxon>
        <taxon>Fungi</taxon>
        <taxon>Dikarya</taxon>
        <taxon>Ascomycota</taxon>
        <taxon>Pezizomycotina</taxon>
        <taxon>Lecanoromycetes</taxon>
        <taxon>OSLEUM clade</taxon>
        <taxon>Lecanoromycetidae</taxon>
        <taxon>Lecanorales</taxon>
        <taxon>Lecanorineae</taxon>
        <taxon>Stereocaulaceae</taxon>
        <taxon>Lepraria</taxon>
    </lineage>
</organism>
<keyword evidence="1" id="KW-1133">Transmembrane helix</keyword>
<evidence type="ECO:0000313" key="4">
    <source>
        <dbReference type="Proteomes" id="UP001590951"/>
    </source>
</evidence>
<proteinExistence type="predicted"/>
<feature type="domain" description="Luciferase" evidence="2">
    <location>
        <begin position="226"/>
        <end position="297"/>
    </location>
</feature>